<feature type="non-terminal residue" evidence="1">
    <location>
        <position position="1"/>
    </location>
</feature>
<comment type="caution">
    <text evidence="1">The sequence shown here is derived from an EMBL/GenBank/DDBJ whole genome shotgun (WGS) entry which is preliminary data.</text>
</comment>
<name>A0ACA9SQQ9_9GLOM</name>
<protein>
    <submittedName>
        <fullName evidence="1">23890_t:CDS:1</fullName>
    </submittedName>
</protein>
<dbReference type="Proteomes" id="UP000789920">
    <property type="component" value="Unassembled WGS sequence"/>
</dbReference>
<accession>A0ACA9SQQ9</accession>
<sequence length="55" mass="6277">SKKLLYITVNLEKLLFRDEIETSVYTLLKNGLPSNEKNSELSFPDLSSESDKKNS</sequence>
<evidence type="ECO:0000313" key="2">
    <source>
        <dbReference type="Proteomes" id="UP000789920"/>
    </source>
</evidence>
<feature type="non-terminal residue" evidence="1">
    <location>
        <position position="55"/>
    </location>
</feature>
<organism evidence="1 2">
    <name type="scientific">Racocetra persica</name>
    <dbReference type="NCBI Taxonomy" id="160502"/>
    <lineage>
        <taxon>Eukaryota</taxon>
        <taxon>Fungi</taxon>
        <taxon>Fungi incertae sedis</taxon>
        <taxon>Mucoromycota</taxon>
        <taxon>Glomeromycotina</taxon>
        <taxon>Glomeromycetes</taxon>
        <taxon>Diversisporales</taxon>
        <taxon>Gigasporaceae</taxon>
        <taxon>Racocetra</taxon>
    </lineage>
</organism>
<evidence type="ECO:0000313" key="1">
    <source>
        <dbReference type="EMBL" id="CAG8845038.1"/>
    </source>
</evidence>
<reference evidence="1" key="1">
    <citation type="submission" date="2021-06" db="EMBL/GenBank/DDBJ databases">
        <authorList>
            <person name="Kallberg Y."/>
            <person name="Tangrot J."/>
            <person name="Rosling A."/>
        </authorList>
    </citation>
    <scope>NUCLEOTIDE SEQUENCE</scope>
    <source>
        <strain evidence="1">MA461A</strain>
    </source>
</reference>
<proteinExistence type="predicted"/>
<keyword evidence="2" id="KW-1185">Reference proteome</keyword>
<gene>
    <name evidence="1" type="ORF">RPERSI_LOCUS33481</name>
</gene>
<dbReference type="EMBL" id="CAJVQC010145012">
    <property type="protein sequence ID" value="CAG8845038.1"/>
    <property type="molecule type" value="Genomic_DNA"/>
</dbReference>